<dbReference type="AlphaFoldDB" id="B7B5W5"/>
<dbReference type="Proteomes" id="UP000005510">
    <property type="component" value="Unassembled WGS sequence"/>
</dbReference>
<evidence type="ECO:0000313" key="2">
    <source>
        <dbReference type="Proteomes" id="UP000005510"/>
    </source>
</evidence>
<proteinExistence type="predicted"/>
<accession>B7B5W5</accession>
<dbReference type="HOGENOM" id="CLU_3255258_0_0_10"/>
<comment type="caution">
    <text evidence="1">The sequence shown here is derived from an EMBL/GenBank/DDBJ whole genome shotgun (WGS) entry which is preliminary data.</text>
</comment>
<reference evidence="1 2" key="2">
    <citation type="submission" date="2008-10" db="EMBL/GenBank/DDBJ databases">
        <authorList>
            <person name="Fulton L."/>
            <person name="Clifton S."/>
            <person name="Fulton B."/>
            <person name="Xu J."/>
            <person name="Minx P."/>
            <person name="Pepin K.H."/>
            <person name="Johnson M."/>
            <person name="Bhonagiri V."/>
            <person name="Nash W.E."/>
            <person name="Mardis E.R."/>
            <person name="Wilson R.K."/>
        </authorList>
    </citation>
    <scope>NUCLEOTIDE SEQUENCE [LARGE SCALE GENOMIC DNA]</scope>
    <source>
        <strain evidence="1 2">DSM 18315</strain>
    </source>
</reference>
<protein>
    <submittedName>
        <fullName evidence="1">Uncharacterized protein</fullName>
    </submittedName>
</protein>
<organism evidence="1 2">
    <name type="scientific">Parabacteroides johnsonii DSM 18315</name>
    <dbReference type="NCBI Taxonomy" id="537006"/>
    <lineage>
        <taxon>Bacteria</taxon>
        <taxon>Pseudomonadati</taxon>
        <taxon>Bacteroidota</taxon>
        <taxon>Bacteroidia</taxon>
        <taxon>Bacteroidales</taxon>
        <taxon>Tannerellaceae</taxon>
        <taxon>Parabacteroides</taxon>
    </lineage>
</organism>
<sequence>MCKYTHLCKIKRGATVLSYKNTSATNKSYLFIAQFLNFNLFK</sequence>
<reference evidence="1 2" key="1">
    <citation type="submission" date="2008-10" db="EMBL/GenBank/DDBJ databases">
        <title>Draft genome sequence of Parabacteroides johnsonii (DSM 18315).</title>
        <authorList>
            <person name="Sudarsanam P."/>
            <person name="Ley R."/>
            <person name="Guruge J."/>
            <person name="Turnbaugh P.J."/>
            <person name="Mahowald M."/>
            <person name="Liep D."/>
            <person name="Gordon J."/>
        </authorList>
    </citation>
    <scope>NUCLEOTIDE SEQUENCE [LARGE SCALE GENOMIC DNA]</scope>
    <source>
        <strain evidence="1 2">DSM 18315</strain>
    </source>
</reference>
<evidence type="ECO:0000313" key="1">
    <source>
        <dbReference type="EMBL" id="EEC98194.1"/>
    </source>
</evidence>
<name>B7B5W5_9BACT</name>
<dbReference type="EMBL" id="ABYH01000033">
    <property type="protein sequence ID" value="EEC98194.1"/>
    <property type="molecule type" value="Genomic_DNA"/>
</dbReference>
<gene>
    <name evidence="1" type="ORF">PRABACTJOHN_00409</name>
</gene>